<dbReference type="Pfam" id="PF07593">
    <property type="entry name" value="UnbV_ASPIC"/>
    <property type="match status" value="1"/>
</dbReference>
<gene>
    <name evidence="3" type="ORF">HYG79_03095</name>
</gene>
<dbReference type="InterPro" id="IPR027039">
    <property type="entry name" value="Crtac1"/>
</dbReference>
<dbReference type="KEGG" id="cagg:HYG79_03095"/>
<dbReference type="Proteomes" id="UP000509302">
    <property type="component" value="Chromosome"/>
</dbReference>
<sequence>MRIGIQIIIFCIVFALTCSCKDKKETKLFEYIGVGHTHIDFENTISINEKINVIDFQYCYNGGGVGIGDFNGDELPDIIFTGNQVSSKIYLNQGGLRFRDITKESKFNTKDWVTGVSIVDINADGLDDIYLNVGGADCNGNCRNLLFINQGINKKGIPEFIEQAKEYNLDDSEYSQQTVFFDYDLDGDLDAYIVRNGNVRFDKNSPIPKRYFPKHLNDVLLRNDTSDKYPHPVFTDVTEEAKGSQKGFGLGVGINDFNNDGRVDVYVSNDFITNDLLYLNVGSGDSTSSKFKESSSTMLAHETYNAMGVDIADINNDTYPDIMVLDMLPSNYKRLKTMIGAMNYDKYMLALKNGYTPQYMRNTLQLNNGFEDFGKVNFTDVAFMANVSRTDWSWAPLLADFDADGDKDVFVTNGYGLDITNLDFINYTKQSNAFGTVESRDKKIKELVSRQRAVKLQNIFFENSENLNFEDVSLLWSDEKVSLSNGAAFSDLDLDGDLDLIINNINEKAFILKNNASSKKSFRYLKIRLNGSSQNKHAIGAKVTIWNQGKPQTHFQSVVRGYLSSVDPIVFFGVKNKKIDSLEVKWPTGAVTRLKNIASNQTMTLEITKAKKEKTHHLDNNKLFTLNSDILSFTHRENVSNDYLSQQLLLTQHSKQGPCFASANINGIRGDELFIGGSKGIPGTLWALNEQNRYVQVQKLDSIYEDMAAIFIDYDSDEDLDLYVASGGNEFNKGAPEYADRLYENLGDNGFALTTHTLPANRSATSCVKPFDYDKDGDVDIFVGANIVPGNYPETPCNYLLSNENGFFTETAVKSLANSGMVKDAVWADIDNDGWSDLVLVGDWMSILVFKNHSGTLRKWDVQIKNENGETIVSNGWWRSIAQGDFDNDGDLDFLIANQGSNNFIDPTQKHPAYIYNQDYDGNGSIDPLIAVYYTTKDEKKLMPLHSRDDVMKQLVSLKGKYQTYEQFAEVDFRTLLNIDHIDEVTLKAHISESSYLENLGQGSFKLIPLPKACQVGPINSFLVKDLNNDKNLDVLLAGNDFYAETHFGGYDGLTGIFLEGFGSGKFKVLPSKESGFYLPGHTSQLIEIKDRQDRSLFLAGQNNKEPKIFELNKKSGNE</sequence>
<evidence type="ECO:0000313" key="3">
    <source>
        <dbReference type="EMBL" id="QLG44371.1"/>
    </source>
</evidence>
<organism evidence="3 4">
    <name type="scientific">Costertonia aggregata</name>
    <dbReference type="NCBI Taxonomy" id="343403"/>
    <lineage>
        <taxon>Bacteria</taxon>
        <taxon>Pseudomonadati</taxon>
        <taxon>Bacteroidota</taxon>
        <taxon>Flavobacteriia</taxon>
        <taxon>Flavobacteriales</taxon>
        <taxon>Flavobacteriaceae</taxon>
        <taxon>Costertonia</taxon>
    </lineage>
</organism>
<evidence type="ECO:0000313" key="4">
    <source>
        <dbReference type="Proteomes" id="UP000509302"/>
    </source>
</evidence>
<dbReference type="PROSITE" id="PS51257">
    <property type="entry name" value="PROKAR_LIPOPROTEIN"/>
    <property type="match status" value="1"/>
</dbReference>
<proteinExistence type="predicted"/>
<dbReference type="PANTHER" id="PTHR16026:SF0">
    <property type="entry name" value="CARTILAGE ACIDIC PROTEIN 1"/>
    <property type="match status" value="1"/>
</dbReference>
<evidence type="ECO:0000256" key="1">
    <source>
        <dbReference type="ARBA" id="ARBA00022729"/>
    </source>
</evidence>
<name>A0A7H9ALQ4_9FLAO</name>
<keyword evidence="4" id="KW-1185">Reference proteome</keyword>
<dbReference type="Pfam" id="PF13517">
    <property type="entry name" value="FG-GAP_3"/>
    <property type="match status" value="4"/>
</dbReference>
<dbReference type="PANTHER" id="PTHR16026">
    <property type="entry name" value="CARTILAGE ACIDIC PROTEIN 1"/>
    <property type="match status" value="1"/>
</dbReference>
<dbReference type="AlphaFoldDB" id="A0A7H9ALQ4"/>
<feature type="domain" description="ASPIC/UnbV" evidence="2">
    <location>
        <begin position="538"/>
        <end position="604"/>
    </location>
</feature>
<accession>A0A7H9ALQ4</accession>
<reference evidence="3 4" key="1">
    <citation type="journal article" date="2006" name="Int. J. Syst. Evol. Microbiol.">
        <title>Costertonia aggregata gen. nov., sp. nov., a mesophilic marine bacterium of the family Flavobacteriaceae, isolated from a mature biofilm.</title>
        <authorList>
            <person name="Kwon K.K."/>
            <person name="Lee Y.K."/>
            <person name="Lee H.K."/>
        </authorList>
    </citation>
    <scope>NUCLEOTIDE SEQUENCE [LARGE SCALE GENOMIC DNA]</scope>
    <source>
        <strain evidence="3 4">KCCM 42265</strain>
    </source>
</reference>
<dbReference type="InterPro" id="IPR013517">
    <property type="entry name" value="FG-GAP"/>
</dbReference>
<keyword evidence="1" id="KW-0732">Signal</keyword>
<dbReference type="SUPFAM" id="SSF69318">
    <property type="entry name" value="Integrin alpha N-terminal domain"/>
    <property type="match status" value="2"/>
</dbReference>
<dbReference type="InterPro" id="IPR011519">
    <property type="entry name" value="UnbV_ASPIC"/>
</dbReference>
<protein>
    <submittedName>
        <fullName evidence="3">VCBS repeat-containing protein</fullName>
    </submittedName>
</protein>
<dbReference type="Gene3D" id="2.130.10.130">
    <property type="entry name" value="Integrin alpha, N-terminal"/>
    <property type="match status" value="3"/>
</dbReference>
<dbReference type="EMBL" id="CP058595">
    <property type="protein sequence ID" value="QLG44371.1"/>
    <property type="molecule type" value="Genomic_DNA"/>
</dbReference>
<dbReference type="InterPro" id="IPR028994">
    <property type="entry name" value="Integrin_alpha_N"/>
</dbReference>
<evidence type="ECO:0000259" key="2">
    <source>
        <dbReference type="Pfam" id="PF07593"/>
    </source>
</evidence>